<dbReference type="Pfam" id="PF00069">
    <property type="entry name" value="Pkinase"/>
    <property type="match status" value="1"/>
</dbReference>
<dbReference type="GO" id="GO:0004674">
    <property type="term" value="F:protein serine/threonine kinase activity"/>
    <property type="evidence" value="ECO:0007669"/>
    <property type="project" value="UniProtKB-KW"/>
</dbReference>
<comment type="catalytic activity">
    <reaction evidence="8">
        <text>L-seryl-[protein] + ATP = O-phospho-L-seryl-[protein] + ADP + H(+)</text>
        <dbReference type="Rhea" id="RHEA:17989"/>
        <dbReference type="Rhea" id="RHEA-COMP:9863"/>
        <dbReference type="Rhea" id="RHEA-COMP:11604"/>
        <dbReference type="ChEBI" id="CHEBI:15378"/>
        <dbReference type="ChEBI" id="CHEBI:29999"/>
        <dbReference type="ChEBI" id="CHEBI:30616"/>
        <dbReference type="ChEBI" id="CHEBI:83421"/>
        <dbReference type="ChEBI" id="CHEBI:456216"/>
        <dbReference type="EC" id="2.7.11.1"/>
    </reaction>
</comment>
<evidence type="ECO:0000256" key="9">
    <source>
        <dbReference type="PROSITE-ProRule" id="PRU10141"/>
    </source>
</evidence>
<keyword evidence="4 9" id="KW-0547">Nucleotide-binding</keyword>
<dbReference type="InterPro" id="IPR017441">
    <property type="entry name" value="Protein_kinase_ATP_BS"/>
</dbReference>
<feature type="compositionally biased region" description="Low complexity" evidence="10">
    <location>
        <begin position="113"/>
        <end position="143"/>
    </location>
</feature>
<evidence type="ECO:0000256" key="1">
    <source>
        <dbReference type="ARBA" id="ARBA00012513"/>
    </source>
</evidence>
<dbReference type="PANTHER" id="PTHR43289">
    <property type="entry name" value="MITOGEN-ACTIVATED PROTEIN KINASE KINASE KINASE 20-RELATED"/>
    <property type="match status" value="1"/>
</dbReference>
<feature type="domain" description="Protein kinase" evidence="11">
    <location>
        <begin position="11"/>
        <end position="154"/>
    </location>
</feature>
<feature type="region of interest" description="Disordered" evidence="10">
    <location>
        <begin position="108"/>
        <end position="154"/>
    </location>
</feature>
<dbReference type="SUPFAM" id="SSF56112">
    <property type="entry name" value="Protein kinase-like (PK-like)"/>
    <property type="match status" value="1"/>
</dbReference>
<dbReference type="AlphaFoldDB" id="A0A1V3WE53"/>
<sequence length="154" mass="16149">MLVEGSVVCGYRIQRMLGSGGMGAVYLADDPALPRAVALKVLSAELCRDPDFRARFIREADTAASLEHPQIVSVYTRGQTDDGQLWIAMQFVDGTDADAALRAGAMTPIGPCTSSPKSAKHSTSPTPTTSSTATSNPPTSCSPGPGQRRTGLPR</sequence>
<accession>A0A1V3WE53</accession>
<keyword evidence="6 9" id="KW-0067">ATP-binding</keyword>
<evidence type="ECO:0000256" key="6">
    <source>
        <dbReference type="ARBA" id="ARBA00022840"/>
    </source>
</evidence>
<dbReference type="PROSITE" id="PS00107">
    <property type="entry name" value="PROTEIN_KINASE_ATP"/>
    <property type="match status" value="1"/>
</dbReference>
<keyword evidence="2" id="KW-0723">Serine/threonine-protein kinase</keyword>
<evidence type="ECO:0000256" key="3">
    <source>
        <dbReference type="ARBA" id="ARBA00022679"/>
    </source>
</evidence>
<dbReference type="Proteomes" id="UP000188532">
    <property type="component" value="Unassembled WGS sequence"/>
</dbReference>
<evidence type="ECO:0000256" key="7">
    <source>
        <dbReference type="ARBA" id="ARBA00047899"/>
    </source>
</evidence>
<keyword evidence="5 12" id="KW-0418">Kinase</keyword>
<evidence type="ECO:0000256" key="10">
    <source>
        <dbReference type="SAM" id="MobiDB-lite"/>
    </source>
</evidence>
<organism evidence="12 13">
    <name type="scientific">Mycobacterium kansasii</name>
    <dbReference type="NCBI Taxonomy" id="1768"/>
    <lineage>
        <taxon>Bacteria</taxon>
        <taxon>Bacillati</taxon>
        <taxon>Actinomycetota</taxon>
        <taxon>Actinomycetes</taxon>
        <taxon>Mycobacteriales</taxon>
        <taxon>Mycobacteriaceae</taxon>
        <taxon>Mycobacterium</taxon>
    </lineage>
</organism>
<name>A0A1V3WE53_MYCKA</name>
<dbReference type="PROSITE" id="PS50011">
    <property type="entry name" value="PROTEIN_KINASE_DOM"/>
    <property type="match status" value="1"/>
</dbReference>
<keyword evidence="3" id="KW-0808">Transferase</keyword>
<dbReference type="Gene3D" id="3.30.200.20">
    <property type="entry name" value="Phosphorylase Kinase, domain 1"/>
    <property type="match status" value="1"/>
</dbReference>
<gene>
    <name evidence="12" type="ORF">BZL29_7982</name>
</gene>
<evidence type="ECO:0000256" key="8">
    <source>
        <dbReference type="ARBA" id="ARBA00048679"/>
    </source>
</evidence>
<dbReference type="PANTHER" id="PTHR43289:SF6">
    <property type="entry name" value="SERINE_THREONINE-PROTEIN KINASE NEKL-3"/>
    <property type="match status" value="1"/>
</dbReference>
<evidence type="ECO:0000313" key="13">
    <source>
        <dbReference type="Proteomes" id="UP000188532"/>
    </source>
</evidence>
<dbReference type="FunFam" id="3.30.200.20:FF:000035">
    <property type="entry name" value="Serine/threonine protein kinase Stk1"/>
    <property type="match status" value="1"/>
</dbReference>
<evidence type="ECO:0000313" key="12">
    <source>
        <dbReference type="EMBL" id="OOK65264.1"/>
    </source>
</evidence>
<evidence type="ECO:0000259" key="11">
    <source>
        <dbReference type="PROSITE" id="PS50011"/>
    </source>
</evidence>
<dbReference type="GO" id="GO:0005524">
    <property type="term" value="F:ATP binding"/>
    <property type="evidence" value="ECO:0007669"/>
    <property type="project" value="UniProtKB-UniRule"/>
</dbReference>
<dbReference type="InterPro" id="IPR000719">
    <property type="entry name" value="Prot_kinase_dom"/>
</dbReference>
<comment type="caution">
    <text evidence="12">The sequence shown here is derived from an EMBL/GenBank/DDBJ whole genome shotgun (WGS) entry which is preliminary data.</text>
</comment>
<comment type="catalytic activity">
    <reaction evidence="7">
        <text>L-threonyl-[protein] + ATP = O-phospho-L-threonyl-[protein] + ADP + H(+)</text>
        <dbReference type="Rhea" id="RHEA:46608"/>
        <dbReference type="Rhea" id="RHEA-COMP:11060"/>
        <dbReference type="Rhea" id="RHEA-COMP:11605"/>
        <dbReference type="ChEBI" id="CHEBI:15378"/>
        <dbReference type="ChEBI" id="CHEBI:30013"/>
        <dbReference type="ChEBI" id="CHEBI:30616"/>
        <dbReference type="ChEBI" id="CHEBI:61977"/>
        <dbReference type="ChEBI" id="CHEBI:456216"/>
        <dbReference type="EC" id="2.7.11.1"/>
    </reaction>
</comment>
<evidence type="ECO:0000256" key="2">
    <source>
        <dbReference type="ARBA" id="ARBA00022527"/>
    </source>
</evidence>
<evidence type="ECO:0000256" key="4">
    <source>
        <dbReference type="ARBA" id="ARBA00022741"/>
    </source>
</evidence>
<evidence type="ECO:0000256" key="5">
    <source>
        <dbReference type="ARBA" id="ARBA00022777"/>
    </source>
</evidence>
<dbReference type="InterPro" id="IPR011009">
    <property type="entry name" value="Kinase-like_dom_sf"/>
</dbReference>
<feature type="binding site" evidence="9">
    <location>
        <position position="40"/>
    </location>
    <ligand>
        <name>ATP</name>
        <dbReference type="ChEBI" id="CHEBI:30616"/>
    </ligand>
</feature>
<protein>
    <recommendedName>
        <fullName evidence="1">non-specific serine/threonine protein kinase</fullName>
        <ecNumber evidence="1">2.7.11.1</ecNumber>
    </recommendedName>
</protein>
<proteinExistence type="predicted"/>
<dbReference type="EMBL" id="MVBN01000011">
    <property type="protein sequence ID" value="OOK65264.1"/>
    <property type="molecule type" value="Genomic_DNA"/>
</dbReference>
<reference evidence="12 13" key="1">
    <citation type="submission" date="2017-02" db="EMBL/GenBank/DDBJ databases">
        <title>Complete genome sequences of Mycobacterium kansasii strains isolated from rhesus macaques.</title>
        <authorList>
            <person name="Panda A."/>
            <person name="Nagaraj S."/>
            <person name="Zhao X."/>
            <person name="Tettelin H."/>
            <person name="Detolla L.J."/>
        </authorList>
    </citation>
    <scope>NUCLEOTIDE SEQUENCE [LARGE SCALE GENOMIC DNA]</scope>
    <source>
        <strain evidence="12 13">11-3469</strain>
    </source>
</reference>
<dbReference type="EC" id="2.7.11.1" evidence="1"/>